<dbReference type="RefSeq" id="WP_095062609.1">
    <property type="nucleotide sequence ID" value="NZ_FXUV02000023.1"/>
</dbReference>
<organism evidence="1">
    <name type="scientific">Kingella negevensis</name>
    <dbReference type="NCBI Taxonomy" id="1522312"/>
    <lineage>
        <taxon>Bacteria</taxon>
        <taxon>Pseudomonadati</taxon>
        <taxon>Pseudomonadota</taxon>
        <taxon>Betaproteobacteria</taxon>
        <taxon>Neisseriales</taxon>
        <taxon>Neisseriaceae</taxon>
        <taxon>Kingella</taxon>
    </lineage>
</organism>
<gene>
    <name evidence="2" type="ORF">KEBURONENSIS_01257</name>
    <name evidence="1" type="ORF">KEBURONENSIS_01289</name>
</gene>
<dbReference type="STRING" id="1522312.GCA_900177895_00619"/>
<reference evidence="2 3" key="2">
    <citation type="submission" date="2017-06" db="EMBL/GenBank/DDBJ databases">
        <authorList>
            <person name="Kim H.J."/>
            <person name="Triplett B.A."/>
        </authorList>
    </citation>
    <scope>NUCLEOTIDE SEQUENCE [LARGE SCALE GENOMIC DNA]</scope>
    <source>
        <strain evidence="2">Kingella_eburonensis</strain>
    </source>
</reference>
<proteinExistence type="predicted"/>
<evidence type="ECO:0000313" key="3">
    <source>
        <dbReference type="Proteomes" id="UP000215450"/>
    </source>
</evidence>
<dbReference type="EMBL" id="FXUV01000020">
    <property type="protein sequence ID" value="SMQ12390.1"/>
    <property type="molecule type" value="Genomic_DNA"/>
</dbReference>
<dbReference type="SUPFAM" id="SSF53448">
    <property type="entry name" value="Nucleotide-diphospho-sugar transferases"/>
    <property type="match status" value="1"/>
</dbReference>
<reference evidence="1" key="1">
    <citation type="submission" date="2017-05" db="EMBL/GenBank/DDBJ databases">
        <authorList>
            <person name="Song R."/>
            <person name="Chenine A.L."/>
            <person name="Ruprecht R.M."/>
        </authorList>
    </citation>
    <scope>NUCLEOTIDE SEQUENCE</scope>
    <source>
        <strain evidence="1">Kingella_eburonensis</strain>
    </source>
</reference>
<keyword evidence="3" id="KW-1185">Reference proteome</keyword>
<dbReference type="OrthoDB" id="8981089at2"/>
<dbReference type="AlphaFoldDB" id="A0A238HEX3"/>
<dbReference type="Proteomes" id="UP000215450">
    <property type="component" value="Unassembled WGS sequence"/>
</dbReference>
<name>A0A238HEX3_9NEIS</name>
<dbReference type="EMBL" id="FXUV02000023">
    <property type="protein sequence ID" value="SNB69196.1"/>
    <property type="molecule type" value="Genomic_DNA"/>
</dbReference>
<evidence type="ECO:0000313" key="1">
    <source>
        <dbReference type="EMBL" id="SMQ12390.1"/>
    </source>
</evidence>
<sequence length="416" mass="48188">MKNLILTAINNNYHFWYNQAIPFFLSLADTDFSGNVGVISYGLSEEKQNVLHENGYLVFQAAHHFQDITIDRQWTAAQIAQSGEFDRVALYDTDIWFPNSHLSVFDPIQDPEKLYAAYDVSCANFIFNCAQDYGRDRVRNKINQLMQQNGHPYQVGVLIGYPLAWQKYSQYLDTLLTENQFKIEYGVDTTAFNLYAIDQNGVARLPERYNCLPTWGLQISNFSEQGKLPEKETHRFTLNGEPVEGIHVAGNLRRWGRHDYEYSVYHGERYHAAGKKFRHRPFTPQNIPVEALTHQSASHSPTLIVRQVMIENSIETECQNDEILIRASGYSKFTLHNPHDYDIIFQAALQTVLNRHLCQVAIAQQSTGEITDFKFKRDFWLTFTIKSGEEITFYTNDLNPEHSMAQWRFRLVNFAA</sequence>
<protein>
    <submittedName>
        <fullName evidence="1">Uncharacterized protein</fullName>
    </submittedName>
</protein>
<accession>A0A238HEX3</accession>
<evidence type="ECO:0000313" key="2">
    <source>
        <dbReference type="EMBL" id="SNB69196.1"/>
    </source>
</evidence>
<dbReference type="InterPro" id="IPR029044">
    <property type="entry name" value="Nucleotide-diphossugar_trans"/>
</dbReference>